<keyword evidence="2" id="KW-1185">Reference proteome</keyword>
<name>A0ABU7IWC3_9FLAO</name>
<dbReference type="PROSITE" id="PS51257">
    <property type="entry name" value="PROKAR_LIPOPROTEIN"/>
    <property type="match status" value="1"/>
</dbReference>
<evidence type="ECO:0000313" key="1">
    <source>
        <dbReference type="EMBL" id="MEE1977252.1"/>
    </source>
</evidence>
<dbReference type="Proteomes" id="UP001356308">
    <property type="component" value="Unassembled WGS sequence"/>
</dbReference>
<protein>
    <submittedName>
        <fullName evidence="1">DUF6503 family protein</fullName>
    </submittedName>
</protein>
<proteinExistence type="predicted"/>
<gene>
    <name evidence="1" type="ORF">V1I91_14280</name>
</gene>
<dbReference type="RefSeq" id="WP_272651942.1">
    <property type="nucleotide sequence ID" value="NZ_JAZDDG010000006.1"/>
</dbReference>
<reference evidence="1 2" key="1">
    <citation type="submission" date="2024-01" db="EMBL/GenBank/DDBJ databases">
        <title>Maribacter spp. originated from different algae showed divergent polysaccharides utilization ability.</title>
        <authorList>
            <person name="Wang H."/>
            <person name="Wu Y."/>
        </authorList>
    </citation>
    <scope>NUCLEOTIDE SEQUENCE [LARGE SCALE GENOMIC DNA]</scope>
    <source>
        <strain evidence="1 2">PR1</strain>
    </source>
</reference>
<organism evidence="1 2">
    <name type="scientific">Maribacter cobaltidurans</name>
    <dbReference type="NCBI Taxonomy" id="1178778"/>
    <lineage>
        <taxon>Bacteria</taxon>
        <taxon>Pseudomonadati</taxon>
        <taxon>Bacteroidota</taxon>
        <taxon>Flavobacteriia</taxon>
        <taxon>Flavobacteriales</taxon>
        <taxon>Flavobacteriaceae</taxon>
        <taxon>Maribacter</taxon>
    </lineage>
</organism>
<comment type="caution">
    <text evidence="1">The sequence shown here is derived from an EMBL/GenBank/DDBJ whole genome shotgun (WGS) entry which is preliminary data.</text>
</comment>
<dbReference type="InterPro" id="IPR045444">
    <property type="entry name" value="DUF6503"/>
</dbReference>
<accession>A0ABU7IWC3</accession>
<dbReference type="EMBL" id="JAZDDG010000006">
    <property type="protein sequence ID" value="MEE1977252.1"/>
    <property type="molecule type" value="Genomic_DNA"/>
</dbReference>
<evidence type="ECO:0000313" key="2">
    <source>
        <dbReference type="Proteomes" id="UP001356308"/>
    </source>
</evidence>
<sequence length="271" mass="31592">MMIKKLALVVFTLSVFSCKDISKKEQEVKISENDTSESVIKKYPEALEKIFNAHGGLDSWQEYKTLSYEIPKEKNKEIHTIDLYSRMDVISIGGVEMGFDGSKVWLQNPENSYEGDPVFYHNLMFYFFAMPFVFGDDGINYGVAEALRFEGKLYPGISITYNKGVGTSPKDEYYLHYDPETYQMAWLGYTVTYRSGEDSDNIKWIRYNDWEKVEDVLLPRSISWFDYEGRTIKQKKNTVFFDNVNLSEESRPKEFYKKPEGGVFVEGNKQF</sequence>
<dbReference type="Pfam" id="PF20113">
    <property type="entry name" value="DUF6503"/>
    <property type="match status" value="1"/>
</dbReference>